<dbReference type="GO" id="GO:1990904">
    <property type="term" value="C:ribonucleoprotein complex"/>
    <property type="evidence" value="ECO:0007669"/>
    <property type="project" value="UniProtKB-KW"/>
</dbReference>
<keyword evidence="6" id="KW-1185">Reference proteome</keyword>
<dbReference type="STRING" id="1330018.A0A167M6A9"/>
<evidence type="ECO:0000256" key="1">
    <source>
        <dbReference type="ARBA" id="ARBA00010605"/>
    </source>
</evidence>
<dbReference type="Gene3D" id="3.10.430.100">
    <property type="entry name" value="Ribosomal protein L9, C-terminal domain"/>
    <property type="match status" value="1"/>
</dbReference>
<evidence type="ECO:0000256" key="4">
    <source>
        <dbReference type="SAM" id="MobiDB-lite"/>
    </source>
</evidence>
<comment type="similarity">
    <text evidence="1">Belongs to the bacterial ribosomal protein bL9 family.</text>
</comment>
<dbReference type="EMBL" id="KV417284">
    <property type="protein sequence ID" value="KZO96379.1"/>
    <property type="molecule type" value="Genomic_DNA"/>
</dbReference>
<dbReference type="Gene3D" id="3.40.5.10">
    <property type="entry name" value="Ribosomal protein L9, N-terminal domain"/>
    <property type="match status" value="1"/>
</dbReference>
<evidence type="ECO:0000313" key="6">
    <source>
        <dbReference type="Proteomes" id="UP000076738"/>
    </source>
</evidence>
<keyword evidence="2" id="KW-0689">Ribosomal protein</keyword>
<accession>A0A167M6A9</accession>
<keyword evidence="3" id="KW-0687">Ribonucleoprotein</keyword>
<sequence>MFLLARHPLLSHRCPSLPLLTRLASKNAKPKKGVLIRLLQDIPTVGRAGAVLRVPRQIMRAWYFPEQRAEYVIRPMGGFLPGDLLSQAEEEVVVVVQETPLPTPLAEAALRAPSLSYLLPVLQALPALTFPRRPIAPSSPQIFGSVTASHVLARLSEEFGVSLDASQCVVRLQGQFVEFNRVKGIGEATARIVLSGVGEVELRLHVVPESDEVAGKVQEAPAEEKPEKAEAKPAQPEA</sequence>
<protein>
    <submittedName>
        <fullName evidence="5">Uncharacterized protein</fullName>
    </submittedName>
</protein>
<dbReference type="OrthoDB" id="5555409at2759"/>
<proteinExistence type="inferred from homology"/>
<evidence type="ECO:0000256" key="3">
    <source>
        <dbReference type="ARBA" id="ARBA00023274"/>
    </source>
</evidence>
<dbReference type="InterPro" id="IPR036791">
    <property type="entry name" value="Ribosomal_bL9_C_sf"/>
</dbReference>
<evidence type="ECO:0000313" key="5">
    <source>
        <dbReference type="EMBL" id="KZO96379.1"/>
    </source>
</evidence>
<reference evidence="5 6" key="1">
    <citation type="journal article" date="2016" name="Mol. Biol. Evol.">
        <title>Comparative Genomics of Early-Diverging Mushroom-Forming Fungi Provides Insights into the Origins of Lignocellulose Decay Capabilities.</title>
        <authorList>
            <person name="Nagy L.G."/>
            <person name="Riley R."/>
            <person name="Tritt A."/>
            <person name="Adam C."/>
            <person name="Daum C."/>
            <person name="Floudas D."/>
            <person name="Sun H."/>
            <person name="Yadav J.S."/>
            <person name="Pangilinan J."/>
            <person name="Larsson K.H."/>
            <person name="Matsuura K."/>
            <person name="Barry K."/>
            <person name="Labutti K."/>
            <person name="Kuo R."/>
            <person name="Ohm R.A."/>
            <person name="Bhattacharya S.S."/>
            <person name="Shirouzu T."/>
            <person name="Yoshinaga Y."/>
            <person name="Martin F.M."/>
            <person name="Grigoriev I.V."/>
            <person name="Hibbett D.S."/>
        </authorList>
    </citation>
    <scope>NUCLEOTIDE SEQUENCE [LARGE SCALE GENOMIC DNA]</scope>
    <source>
        <strain evidence="5 6">TUFC12733</strain>
    </source>
</reference>
<dbReference type="GO" id="GO:0005840">
    <property type="term" value="C:ribosome"/>
    <property type="evidence" value="ECO:0007669"/>
    <property type="project" value="UniProtKB-KW"/>
</dbReference>
<dbReference type="InterPro" id="IPR036935">
    <property type="entry name" value="Ribosomal_bL9_N_sf"/>
</dbReference>
<feature type="compositionally biased region" description="Basic and acidic residues" evidence="4">
    <location>
        <begin position="222"/>
        <end position="231"/>
    </location>
</feature>
<evidence type="ECO:0000256" key="2">
    <source>
        <dbReference type="ARBA" id="ARBA00022980"/>
    </source>
</evidence>
<feature type="region of interest" description="Disordered" evidence="4">
    <location>
        <begin position="212"/>
        <end position="238"/>
    </location>
</feature>
<dbReference type="AlphaFoldDB" id="A0A167M6A9"/>
<gene>
    <name evidence="5" type="ORF">CALVIDRAFT_537155</name>
</gene>
<organism evidence="5 6">
    <name type="scientific">Calocera viscosa (strain TUFC12733)</name>
    <dbReference type="NCBI Taxonomy" id="1330018"/>
    <lineage>
        <taxon>Eukaryota</taxon>
        <taxon>Fungi</taxon>
        <taxon>Dikarya</taxon>
        <taxon>Basidiomycota</taxon>
        <taxon>Agaricomycotina</taxon>
        <taxon>Dacrymycetes</taxon>
        <taxon>Dacrymycetales</taxon>
        <taxon>Dacrymycetaceae</taxon>
        <taxon>Calocera</taxon>
    </lineage>
</organism>
<dbReference type="Proteomes" id="UP000076738">
    <property type="component" value="Unassembled WGS sequence"/>
</dbReference>
<name>A0A167M6A9_CALVF</name>